<reference evidence="14 15" key="1">
    <citation type="submission" date="2017-09" db="EMBL/GenBank/DDBJ databases">
        <title>Depth-based differentiation of microbial function through sediment-hosted aquifers and enrichment of novel symbionts in the deep terrestrial subsurface.</title>
        <authorList>
            <person name="Probst A.J."/>
            <person name="Ladd B."/>
            <person name="Jarett J.K."/>
            <person name="Geller-Mcgrath D.E."/>
            <person name="Sieber C.M."/>
            <person name="Emerson J.B."/>
            <person name="Anantharaman K."/>
            <person name="Thomas B.C."/>
            <person name="Malmstrom R."/>
            <person name="Stieglmeier M."/>
            <person name="Klingl A."/>
            <person name="Woyke T."/>
            <person name="Ryan C.M."/>
            <person name="Banfield J.F."/>
        </authorList>
    </citation>
    <scope>NUCLEOTIDE SEQUENCE [LARGE SCALE GENOMIC DNA]</scope>
    <source>
        <strain evidence="14">CG15_BIG_FIL_POST_REV_8_21_14_020_45_12</strain>
    </source>
</reference>
<evidence type="ECO:0000256" key="1">
    <source>
        <dbReference type="ARBA" id="ARBA00001933"/>
    </source>
</evidence>
<dbReference type="HAMAP" id="MF_00051">
    <property type="entry name" value="SHMT"/>
    <property type="match status" value="1"/>
</dbReference>
<keyword evidence="8 10" id="KW-0808">Transferase</keyword>
<accession>A0A2M7H5C0</accession>
<dbReference type="InterPro" id="IPR019798">
    <property type="entry name" value="Ser_HO-MeTrfase_PLP_BS"/>
</dbReference>
<name>A0A2M7H5C0_9BACT</name>
<evidence type="ECO:0000256" key="4">
    <source>
        <dbReference type="ARBA" id="ARBA00011738"/>
    </source>
</evidence>
<evidence type="ECO:0000256" key="3">
    <source>
        <dbReference type="ARBA" id="ARBA00006376"/>
    </source>
</evidence>
<dbReference type="AlphaFoldDB" id="A0A2M7H5C0"/>
<evidence type="ECO:0000256" key="10">
    <source>
        <dbReference type="HAMAP-Rule" id="MF_00051"/>
    </source>
</evidence>
<evidence type="ECO:0000259" key="13">
    <source>
        <dbReference type="Pfam" id="PF00464"/>
    </source>
</evidence>
<comment type="similarity">
    <text evidence="3 10">Belongs to the SHMT family.</text>
</comment>
<comment type="subcellular location">
    <subcellularLocation>
        <location evidence="2 10">Cytoplasm</location>
    </subcellularLocation>
</comment>
<dbReference type="GO" id="GO:0030170">
    <property type="term" value="F:pyridoxal phosphate binding"/>
    <property type="evidence" value="ECO:0007669"/>
    <property type="project" value="UniProtKB-UniRule"/>
</dbReference>
<feature type="binding site" evidence="10">
    <location>
        <position position="244"/>
    </location>
    <ligand>
        <name>(6S)-5,6,7,8-tetrahydrofolate</name>
        <dbReference type="ChEBI" id="CHEBI:57453"/>
    </ligand>
</feature>
<dbReference type="InterPro" id="IPR049943">
    <property type="entry name" value="Ser_HO-MeTrfase-like"/>
</dbReference>
<dbReference type="PIRSF" id="PIRSF000412">
    <property type="entry name" value="SHMT"/>
    <property type="match status" value="1"/>
</dbReference>
<dbReference type="GO" id="GO:0032259">
    <property type="term" value="P:methylation"/>
    <property type="evidence" value="ECO:0007669"/>
    <property type="project" value="UniProtKB-KW"/>
</dbReference>
<feature type="domain" description="Serine hydroxymethyltransferase-like" evidence="13">
    <location>
        <begin position="8"/>
        <end position="383"/>
    </location>
</feature>
<keyword evidence="9 10" id="KW-0663">Pyridoxal phosphate</keyword>
<evidence type="ECO:0000256" key="9">
    <source>
        <dbReference type="ARBA" id="ARBA00022898"/>
    </source>
</evidence>
<comment type="caution">
    <text evidence="14">The sequence shown here is derived from an EMBL/GenBank/DDBJ whole genome shotgun (WGS) entry which is preliminary data.</text>
</comment>
<feature type="binding site" evidence="10">
    <location>
        <position position="120"/>
    </location>
    <ligand>
        <name>(6S)-5,6,7,8-tetrahydrofolate</name>
        <dbReference type="ChEBI" id="CHEBI:57453"/>
    </ligand>
</feature>
<dbReference type="InterPro" id="IPR015424">
    <property type="entry name" value="PyrdxlP-dep_Trfase"/>
</dbReference>
<evidence type="ECO:0000256" key="7">
    <source>
        <dbReference type="ARBA" id="ARBA00022605"/>
    </source>
</evidence>
<dbReference type="UniPathway" id="UPA00288">
    <property type="reaction ID" value="UER01023"/>
</dbReference>
<comment type="caution">
    <text evidence="10">Lacks conserved residue(s) required for the propagation of feature annotation.</text>
</comment>
<evidence type="ECO:0000313" key="14">
    <source>
        <dbReference type="EMBL" id="PIW37426.1"/>
    </source>
</evidence>
<dbReference type="Proteomes" id="UP000230292">
    <property type="component" value="Unassembled WGS sequence"/>
</dbReference>
<feature type="region of interest" description="Disordered" evidence="12">
    <location>
        <begin position="346"/>
        <end position="365"/>
    </location>
</feature>
<protein>
    <recommendedName>
        <fullName evidence="10">Serine hydroxymethyltransferase</fullName>
        <shortName evidence="10">SHMT</shortName>
        <shortName evidence="10">Serine methylase</shortName>
        <ecNumber evidence="10">2.1.2.1</ecNumber>
    </recommendedName>
</protein>
<dbReference type="InterPro" id="IPR001085">
    <property type="entry name" value="Ser_HO-MeTrfase"/>
</dbReference>
<dbReference type="FunFam" id="3.40.640.10:FF:000001">
    <property type="entry name" value="Serine hydroxymethyltransferase"/>
    <property type="match status" value="1"/>
</dbReference>
<dbReference type="PANTHER" id="PTHR11680:SF50">
    <property type="entry name" value="SERINE HYDROXYMETHYLTRANSFERASE"/>
    <property type="match status" value="1"/>
</dbReference>
<evidence type="ECO:0000256" key="2">
    <source>
        <dbReference type="ARBA" id="ARBA00004496"/>
    </source>
</evidence>
<dbReference type="InterPro" id="IPR015422">
    <property type="entry name" value="PyrdxlP-dep_Trfase_small"/>
</dbReference>
<dbReference type="Gene3D" id="3.90.1150.10">
    <property type="entry name" value="Aspartate Aminotransferase, domain 1"/>
    <property type="match status" value="1"/>
</dbReference>
<dbReference type="EMBL" id="PFGC01000005">
    <property type="protein sequence ID" value="PIW37426.1"/>
    <property type="molecule type" value="Genomic_DNA"/>
</dbReference>
<comment type="pathway">
    <text evidence="10">Amino-acid biosynthesis; glycine biosynthesis; glycine from L-serine: step 1/1.</text>
</comment>
<evidence type="ECO:0000256" key="6">
    <source>
        <dbReference type="ARBA" id="ARBA00022563"/>
    </source>
</evidence>
<organism evidence="14 15">
    <name type="scientific">Candidatus Kerfeldbacteria bacterium CG15_BIG_FIL_POST_REV_8_21_14_020_45_12</name>
    <dbReference type="NCBI Taxonomy" id="2014247"/>
    <lineage>
        <taxon>Bacteria</taxon>
        <taxon>Candidatus Kerfeldiibacteriota</taxon>
    </lineage>
</organism>
<dbReference type="GO" id="GO:0008168">
    <property type="term" value="F:methyltransferase activity"/>
    <property type="evidence" value="ECO:0007669"/>
    <property type="project" value="UniProtKB-KW"/>
</dbReference>
<comment type="catalytic activity">
    <reaction evidence="10">
        <text>(6R)-5,10-methylene-5,6,7,8-tetrahydrofolate + glycine + H2O = (6S)-5,6,7,8-tetrahydrofolate + L-serine</text>
        <dbReference type="Rhea" id="RHEA:15481"/>
        <dbReference type="ChEBI" id="CHEBI:15377"/>
        <dbReference type="ChEBI" id="CHEBI:15636"/>
        <dbReference type="ChEBI" id="CHEBI:33384"/>
        <dbReference type="ChEBI" id="CHEBI:57305"/>
        <dbReference type="ChEBI" id="CHEBI:57453"/>
        <dbReference type="EC" id="2.1.2.1"/>
    </reaction>
</comment>
<feature type="binding site" evidence="10">
    <location>
        <begin position="124"/>
        <end position="126"/>
    </location>
    <ligand>
        <name>(6S)-5,6,7,8-tetrahydrofolate</name>
        <dbReference type="ChEBI" id="CHEBI:57453"/>
    </ligand>
</feature>
<dbReference type="PANTHER" id="PTHR11680">
    <property type="entry name" value="SERINE HYDROXYMETHYLTRANSFERASE"/>
    <property type="match status" value="1"/>
</dbReference>
<dbReference type="UniPathway" id="UPA00193"/>
<gene>
    <name evidence="10 14" type="primary">glyA</name>
    <name evidence="14" type="ORF">COW24_00190</name>
</gene>
<dbReference type="CDD" id="cd00378">
    <property type="entry name" value="SHMT"/>
    <property type="match status" value="1"/>
</dbReference>
<feature type="modified residue" description="N6-(pyridoxal phosphate)lysine" evidence="10 11">
    <location>
        <position position="229"/>
    </location>
</feature>
<evidence type="ECO:0000256" key="11">
    <source>
        <dbReference type="PIRSR" id="PIRSR000412-50"/>
    </source>
</evidence>
<comment type="cofactor">
    <cofactor evidence="1 10 11">
        <name>pyridoxal 5'-phosphate</name>
        <dbReference type="ChEBI" id="CHEBI:597326"/>
    </cofactor>
</comment>
<keyword evidence="6 10" id="KW-0554">One-carbon metabolism</keyword>
<dbReference type="InterPro" id="IPR039429">
    <property type="entry name" value="SHMT-like_dom"/>
</dbReference>
<sequence length="414" mass="44976">MIDYSLLREEDPTIGEALTNELNRQQHGLELIPSENFVSEAVMQALGSIATNKYSEGYPGKRYYGGMEFVDIIEQTAIDRAKELFGAEHANVQPLSGGPMNIAVYFALLQPGDTVLGMDLGHGGHLTHGHPVTTMAKLYNFVRYACNPDTGEIDFEELRRLAHEHKPKIVLAGFSAYSRELDYAKFHEIAQEVGAVSMMDMAHIGGLVAGGAAKNPVPIMDIVTTTTHKSLRGPRGGLILCKAEFAKVIDKSVFPGFQGGPHENQIAALAVALKEAAAPEFKIYSTQIVKNAKALCAALQSGGMRILFGGTDNHLILADVTPLGLTGHEAETLLDSVGITVNKNMIPRDPRKPMDPSGIRMGTPALTTRGMGELEMTRIGEMMVRLLKSTADLTVQEEARVMVKELTEEFPLYS</sequence>
<dbReference type="GO" id="GO:0035999">
    <property type="term" value="P:tetrahydrofolate interconversion"/>
    <property type="evidence" value="ECO:0007669"/>
    <property type="project" value="UniProtKB-UniRule"/>
</dbReference>
<dbReference type="EC" id="2.1.2.1" evidence="10"/>
<dbReference type="SUPFAM" id="SSF53383">
    <property type="entry name" value="PLP-dependent transferases"/>
    <property type="match status" value="1"/>
</dbReference>
<dbReference type="NCBIfam" id="NF000586">
    <property type="entry name" value="PRK00011.1"/>
    <property type="match status" value="1"/>
</dbReference>
<comment type="function">
    <text evidence="10">Catalyzes the reversible interconversion of serine and glycine with tetrahydrofolate (THF) serving as the one-carbon carrier. This reaction serves as the major source of one-carbon groups required for the biosynthesis of purines, thymidylate, methionine, and other important biomolecules. Also exhibits THF-independent aldolase activity toward beta-hydroxyamino acids, producing glycine and aldehydes, via a retro-aldol mechanism.</text>
</comment>
<comment type="subunit">
    <text evidence="4 10">Homodimer.</text>
</comment>
<evidence type="ECO:0000256" key="5">
    <source>
        <dbReference type="ARBA" id="ARBA00022490"/>
    </source>
</evidence>
<keyword evidence="14" id="KW-0489">Methyltransferase</keyword>
<dbReference type="Gene3D" id="3.40.640.10">
    <property type="entry name" value="Type I PLP-dependent aspartate aminotransferase-like (Major domain)"/>
    <property type="match status" value="1"/>
</dbReference>
<dbReference type="Pfam" id="PF00464">
    <property type="entry name" value="SHMT"/>
    <property type="match status" value="1"/>
</dbReference>
<dbReference type="GO" id="GO:0005829">
    <property type="term" value="C:cytosol"/>
    <property type="evidence" value="ECO:0007669"/>
    <property type="project" value="TreeGrafter"/>
</dbReference>
<dbReference type="PROSITE" id="PS00096">
    <property type="entry name" value="SHMT"/>
    <property type="match status" value="1"/>
</dbReference>
<proteinExistence type="inferred from homology"/>
<keyword evidence="7 10" id="KW-0028">Amino-acid biosynthesis</keyword>
<feature type="site" description="Plays an important role in substrate specificity" evidence="10">
    <location>
        <position position="228"/>
    </location>
</feature>
<dbReference type="InterPro" id="IPR015421">
    <property type="entry name" value="PyrdxlP-dep_Trfase_major"/>
</dbReference>
<keyword evidence="5 10" id="KW-0963">Cytoplasm</keyword>
<dbReference type="GO" id="GO:0004372">
    <property type="term" value="F:glycine hydroxymethyltransferase activity"/>
    <property type="evidence" value="ECO:0007669"/>
    <property type="project" value="UniProtKB-UniRule"/>
</dbReference>
<evidence type="ECO:0000256" key="12">
    <source>
        <dbReference type="SAM" id="MobiDB-lite"/>
    </source>
</evidence>
<dbReference type="GO" id="GO:0019264">
    <property type="term" value="P:glycine biosynthetic process from serine"/>
    <property type="evidence" value="ECO:0007669"/>
    <property type="project" value="UniProtKB-UniRule"/>
</dbReference>
<comment type="pathway">
    <text evidence="10">One-carbon metabolism; tetrahydrofolate interconversion.</text>
</comment>
<evidence type="ECO:0000256" key="8">
    <source>
        <dbReference type="ARBA" id="ARBA00022679"/>
    </source>
</evidence>
<evidence type="ECO:0000313" key="15">
    <source>
        <dbReference type="Proteomes" id="UP000230292"/>
    </source>
</evidence>